<evidence type="ECO:0000313" key="3">
    <source>
        <dbReference type="Proteomes" id="UP000824102"/>
    </source>
</evidence>
<sequence length="186" mass="21476">MKKFGTAFYIILLVLTILVLGCLGLWLWLKNEVFLYIMIALFAVYVFHMIFGMVRGDRREKRARSTEDLLRTELKGGDAVIYLTYFGGERHVKKPSPHKTEYLVELYAPAVDRELLKRHLWFGLSDREEKLLSAAKRYETHIAYPALSLIEGKTVFLPAGFYEAARQQEAFAGLLHKNKIVLYGET</sequence>
<proteinExistence type="predicted"/>
<feature type="transmembrane region" description="Helical" evidence="1">
    <location>
        <begin position="7"/>
        <end position="28"/>
    </location>
</feature>
<evidence type="ECO:0000313" key="2">
    <source>
        <dbReference type="EMBL" id="HIZ72318.1"/>
    </source>
</evidence>
<protein>
    <submittedName>
        <fullName evidence="2">Uncharacterized protein</fullName>
    </submittedName>
</protein>
<accession>A0A9D2G4A2</accession>
<dbReference type="EMBL" id="DXBB01000035">
    <property type="protein sequence ID" value="HIZ72318.1"/>
    <property type="molecule type" value="Genomic_DNA"/>
</dbReference>
<keyword evidence="1" id="KW-1133">Transmembrane helix</keyword>
<gene>
    <name evidence="2" type="ORF">H9964_01915</name>
</gene>
<dbReference type="Proteomes" id="UP000824102">
    <property type="component" value="Unassembled WGS sequence"/>
</dbReference>
<feature type="transmembrane region" description="Helical" evidence="1">
    <location>
        <begin position="34"/>
        <end position="54"/>
    </location>
</feature>
<comment type="caution">
    <text evidence="2">The sequence shown here is derived from an EMBL/GenBank/DDBJ whole genome shotgun (WGS) entry which is preliminary data.</text>
</comment>
<evidence type="ECO:0000256" key="1">
    <source>
        <dbReference type="SAM" id="Phobius"/>
    </source>
</evidence>
<name>A0A9D2G4A2_9FIRM</name>
<organism evidence="2 3">
    <name type="scientific">Candidatus Gallimonas intestinavium</name>
    <dbReference type="NCBI Taxonomy" id="2838603"/>
    <lineage>
        <taxon>Bacteria</taxon>
        <taxon>Bacillati</taxon>
        <taxon>Bacillota</taxon>
        <taxon>Clostridia</taxon>
        <taxon>Candidatus Gallimonas</taxon>
    </lineage>
</organism>
<reference evidence="2" key="2">
    <citation type="submission" date="2021-04" db="EMBL/GenBank/DDBJ databases">
        <authorList>
            <person name="Gilroy R."/>
        </authorList>
    </citation>
    <scope>NUCLEOTIDE SEQUENCE</scope>
    <source>
        <strain evidence="2">ChiW7-2402</strain>
    </source>
</reference>
<reference evidence="2" key="1">
    <citation type="journal article" date="2021" name="PeerJ">
        <title>Extensive microbial diversity within the chicken gut microbiome revealed by metagenomics and culture.</title>
        <authorList>
            <person name="Gilroy R."/>
            <person name="Ravi A."/>
            <person name="Getino M."/>
            <person name="Pursley I."/>
            <person name="Horton D.L."/>
            <person name="Alikhan N.F."/>
            <person name="Baker D."/>
            <person name="Gharbi K."/>
            <person name="Hall N."/>
            <person name="Watson M."/>
            <person name="Adriaenssens E.M."/>
            <person name="Foster-Nyarko E."/>
            <person name="Jarju S."/>
            <person name="Secka A."/>
            <person name="Antonio M."/>
            <person name="Oren A."/>
            <person name="Chaudhuri R.R."/>
            <person name="La Ragione R."/>
            <person name="Hildebrand F."/>
            <person name="Pallen M.J."/>
        </authorList>
    </citation>
    <scope>NUCLEOTIDE SEQUENCE</scope>
    <source>
        <strain evidence="2">ChiW7-2402</strain>
    </source>
</reference>
<dbReference type="PROSITE" id="PS51257">
    <property type="entry name" value="PROKAR_LIPOPROTEIN"/>
    <property type="match status" value="1"/>
</dbReference>
<dbReference type="AlphaFoldDB" id="A0A9D2G4A2"/>
<keyword evidence="1" id="KW-0472">Membrane</keyword>
<keyword evidence="1" id="KW-0812">Transmembrane</keyword>